<comment type="caution">
    <text evidence="2">The sequence shown here is derived from an EMBL/GenBank/DDBJ whole genome shotgun (WGS) entry which is preliminary data.</text>
</comment>
<sequence>MLKHLRKWPSNSITVLYFPHPTTFSNSHSLKTSPSYNCPSPNYDPLKIRIKRAYNETPCRARRRVIYDEEEEDGDDYGYNKELAMLESYTQLAKDEILLVQAMVDEEQVEVLIFKGFSSCLNYRTSSNPSRSVLPAKAVIMSIDRARGPFDPSNIQYIERGLTFDDFKSRLPSQN</sequence>
<evidence type="ECO:0000313" key="2">
    <source>
        <dbReference type="EMBL" id="KAH6830941.1"/>
    </source>
</evidence>
<dbReference type="GO" id="GO:0009507">
    <property type="term" value="C:chloroplast"/>
    <property type="evidence" value="ECO:0007669"/>
    <property type="project" value="TreeGrafter"/>
</dbReference>
<name>A0AAD4JBW9_PERFH</name>
<keyword evidence="3" id="KW-1185">Reference proteome</keyword>
<dbReference type="EMBL" id="SDAM02000091">
    <property type="protein sequence ID" value="KAH6830941.1"/>
    <property type="molecule type" value="Genomic_DNA"/>
</dbReference>
<dbReference type="Proteomes" id="UP001190926">
    <property type="component" value="Unassembled WGS sequence"/>
</dbReference>
<proteinExistence type="predicted"/>
<dbReference type="InterPro" id="IPR056636">
    <property type="entry name" value="DUF7734"/>
</dbReference>
<accession>A0AAD4JBW9</accession>
<dbReference type="PANTHER" id="PTHR36729">
    <property type="entry name" value="EXPRESSED PROTEIN"/>
    <property type="match status" value="1"/>
</dbReference>
<evidence type="ECO:0000259" key="1">
    <source>
        <dbReference type="Pfam" id="PF24869"/>
    </source>
</evidence>
<organism evidence="2 3">
    <name type="scientific">Perilla frutescens var. hirtella</name>
    <name type="common">Perilla citriodora</name>
    <name type="synonym">Perilla setoyensis</name>
    <dbReference type="NCBI Taxonomy" id="608512"/>
    <lineage>
        <taxon>Eukaryota</taxon>
        <taxon>Viridiplantae</taxon>
        <taxon>Streptophyta</taxon>
        <taxon>Embryophyta</taxon>
        <taxon>Tracheophyta</taxon>
        <taxon>Spermatophyta</taxon>
        <taxon>Magnoliopsida</taxon>
        <taxon>eudicotyledons</taxon>
        <taxon>Gunneridae</taxon>
        <taxon>Pentapetalae</taxon>
        <taxon>asterids</taxon>
        <taxon>lamiids</taxon>
        <taxon>Lamiales</taxon>
        <taxon>Lamiaceae</taxon>
        <taxon>Nepetoideae</taxon>
        <taxon>Elsholtzieae</taxon>
        <taxon>Perilla</taxon>
    </lineage>
</organism>
<dbReference type="PANTHER" id="PTHR36729:SF2">
    <property type="entry name" value="EXPRESSED PROTEIN"/>
    <property type="match status" value="1"/>
</dbReference>
<dbReference type="AlphaFoldDB" id="A0AAD4JBW9"/>
<protein>
    <recommendedName>
        <fullName evidence="1">DUF7734 domain-containing protein</fullName>
    </recommendedName>
</protein>
<gene>
    <name evidence="2" type="ORF">C2S53_005865</name>
</gene>
<reference evidence="2 3" key="1">
    <citation type="journal article" date="2021" name="Nat. Commun.">
        <title>Incipient diploidization of the medicinal plant Perilla within 10,000 years.</title>
        <authorList>
            <person name="Zhang Y."/>
            <person name="Shen Q."/>
            <person name="Leng L."/>
            <person name="Zhang D."/>
            <person name="Chen S."/>
            <person name="Shi Y."/>
            <person name="Ning Z."/>
            <person name="Chen S."/>
        </authorList>
    </citation>
    <scope>NUCLEOTIDE SEQUENCE [LARGE SCALE GENOMIC DNA]</scope>
    <source>
        <strain evidence="3">cv. PC099</strain>
    </source>
</reference>
<evidence type="ECO:0000313" key="3">
    <source>
        <dbReference type="Proteomes" id="UP001190926"/>
    </source>
</evidence>
<feature type="domain" description="DUF7734" evidence="1">
    <location>
        <begin position="84"/>
        <end position="171"/>
    </location>
</feature>
<dbReference type="Pfam" id="PF24869">
    <property type="entry name" value="DUF7734"/>
    <property type="match status" value="1"/>
</dbReference>